<dbReference type="EMBL" id="BAABWU010000001">
    <property type="protein sequence ID" value="GAA6195166.1"/>
    <property type="molecule type" value="Genomic_DNA"/>
</dbReference>
<evidence type="ECO:0000259" key="2">
    <source>
        <dbReference type="Pfam" id="PF20243"/>
    </source>
</evidence>
<proteinExistence type="predicted"/>
<accession>A0ABQ0AH16</accession>
<name>A0ABQ0AH16_9RHOB</name>
<organism evidence="3 4">
    <name type="scientific">Pseudophaeobacter arcticus</name>
    <dbReference type="NCBI Taxonomy" id="385492"/>
    <lineage>
        <taxon>Bacteria</taxon>
        <taxon>Pseudomonadati</taxon>
        <taxon>Pseudomonadota</taxon>
        <taxon>Alphaproteobacteria</taxon>
        <taxon>Rhodobacterales</taxon>
        <taxon>Paracoccaceae</taxon>
        <taxon>Pseudophaeobacter</taxon>
    </lineage>
</organism>
<evidence type="ECO:0000256" key="1">
    <source>
        <dbReference type="SAM" id="SignalP"/>
    </source>
</evidence>
<keyword evidence="4" id="KW-1185">Reference proteome</keyword>
<reference evidence="3 4" key="1">
    <citation type="submission" date="2024-04" db="EMBL/GenBank/DDBJ databases">
        <title>Draft genome sequence of Pseudophaeobacter arcticus NBRC 116598.</title>
        <authorList>
            <person name="Miyakawa T."/>
            <person name="Kusuya Y."/>
            <person name="Miura T."/>
        </authorList>
    </citation>
    <scope>NUCLEOTIDE SEQUENCE [LARGE SCALE GENOMIC DNA]</scope>
    <source>
        <strain evidence="3 4">SU-CL00105</strain>
    </source>
</reference>
<feature type="chain" id="PRO_5046337076" evidence="1">
    <location>
        <begin position="21"/>
        <end position="279"/>
    </location>
</feature>
<sequence length="279" mass="29163">MKLALQAALAALLPATAAFADQDVKINFAAEIGGQPFACDATFTDIGSTGAAVRGTDFRLYVSDVAMIAADGTRSPVTLTESAFQHDGVALLDFEDGSAACANGTAPLNTQLAGTVAEGSYTGVAFNVGVPFEMNHGDPTTAPTPLNLTSMFWNWRGGYKFVRIDMVPTDKAESGPKGWFLHLGSTMCKSGGKTDAPAAPCKNPNLMAVSFDGFDPAKQTLVIDPAPVVAEADMRSNTPQTSPGCMSFLNDPDCDTVMTKLGLPFKDIAAGEQQLIAVR</sequence>
<protein>
    <submittedName>
        <fullName evidence="3">Metallo-mystery pair system four-Cys motif protein</fullName>
    </submittedName>
</protein>
<evidence type="ECO:0000313" key="4">
    <source>
        <dbReference type="Proteomes" id="UP001441944"/>
    </source>
</evidence>
<evidence type="ECO:0000313" key="3">
    <source>
        <dbReference type="EMBL" id="GAA6195166.1"/>
    </source>
</evidence>
<feature type="domain" description="Copper-binding protein MbnP-like" evidence="2">
    <location>
        <begin position="22"/>
        <end position="247"/>
    </location>
</feature>
<dbReference type="InterPro" id="IPR046863">
    <property type="entry name" value="MbnP-like_dom"/>
</dbReference>
<feature type="signal peptide" evidence="1">
    <location>
        <begin position="1"/>
        <end position="20"/>
    </location>
</feature>
<dbReference type="RefSeq" id="WP_353396985.1">
    <property type="nucleotide sequence ID" value="NZ_BAABWU010000001.1"/>
</dbReference>
<dbReference type="InterPro" id="IPR023977">
    <property type="entry name" value="MbnP-like"/>
</dbReference>
<dbReference type="NCBIfam" id="TIGR04052">
    <property type="entry name" value="MbnP_like_WxW"/>
    <property type="match status" value="1"/>
</dbReference>
<comment type="caution">
    <text evidence="3">The sequence shown here is derived from an EMBL/GenBank/DDBJ whole genome shotgun (WGS) entry which is preliminary data.</text>
</comment>
<keyword evidence="1" id="KW-0732">Signal</keyword>
<dbReference type="Proteomes" id="UP001441944">
    <property type="component" value="Unassembled WGS sequence"/>
</dbReference>
<gene>
    <name evidence="3" type="ORF">NBRC116598_06100</name>
</gene>
<dbReference type="Pfam" id="PF20243">
    <property type="entry name" value="MbnP"/>
    <property type="match status" value="1"/>
</dbReference>